<evidence type="ECO:0000313" key="3">
    <source>
        <dbReference type="Proteomes" id="UP000838412"/>
    </source>
</evidence>
<feature type="compositionally biased region" description="Pro residues" evidence="1">
    <location>
        <begin position="51"/>
        <end position="65"/>
    </location>
</feature>
<organism evidence="2 3">
    <name type="scientific">Branchiostoma lanceolatum</name>
    <name type="common">Common lancelet</name>
    <name type="synonym">Amphioxus lanceolatum</name>
    <dbReference type="NCBI Taxonomy" id="7740"/>
    <lineage>
        <taxon>Eukaryota</taxon>
        <taxon>Metazoa</taxon>
        <taxon>Chordata</taxon>
        <taxon>Cephalochordata</taxon>
        <taxon>Leptocardii</taxon>
        <taxon>Amphioxiformes</taxon>
        <taxon>Branchiostomatidae</taxon>
        <taxon>Branchiostoma</taxon>
    </lineage>
</organism>
<reference evidence="2" key="1">
    <citation type="submission" date="2022-01" db="EMBL/GenBank/DDBJ databases">
        <authorList>
            <person name="Braso-Vives M."/>
        </authorList>
    </citation>
    <scope>NUCLEOTIDE SEQUENCE</scope>
</reference>
<feature type="region of interest" description="Disordered" evidence="1">
    <location>
        <begin position="1"/>
        <end position="71"/>
    </location>
</feature>
<dbReference type="EMBL" id="OV696703">
    <property type="protein sequence ID" value="CAH1250869.1"/>
    <property type="molecule type" value="Genomic_DNA"/>
</dbReference>
<protein>
    <submittedName>
        <fullName evidence="2">Hypp8930 protein</fullName>
    </submittedName>
</protein>
<evidence type="ECO:0000256" key="1">
    <source>
        <dbReference type="SAM" id="MobiDB-lite"/>
    </source>
</evidence>
<proteinExistence type="predicted"/>
<accession>A0A8J9ZBX7</accession>
<keyword evidence="3" id="KW-1185">Reference proteome</keyword>
<dbReference type="Proteomes" id="UP000838412">
    <property type="component" value="Chromosome 18"/>
</dbReference>
<dbReference type="AlphaFoldDB" id="A0A8J9ZBX7"/>
<name>A0A8J9ZBX7_BRALA</name>
<gene>
    <name evidence="2" type="primary">Hypp8930</name>
    <name evidence="2" type="ORF">BLAG_LOCUS11443</name>
</gene>
<evidence type="ECO:0000313" key="2">
    <source>
        <dbReference type="EMBL" id="CAH1250869.1"/>
    </source>
</evidence>
<sequence>MSSASSDEGSPLATRVRPSLPPEGIGLPNKLGCVPRRLVSHRLAGTARHNPSPPPATQHDTPPPTCAASTR</sequence>